<name>A0AAW9QAB0_9CYAN</name>
<evidence type="ECO:0000256" key="1">
    <source>
        <dbReference type="ARBA" id="ARBA00022829"/>
    </source>
</evidence>
<organism evidence="3 4">
    <name type="scientific">Tumidithrix elongata BACA0141</name>
    <dbReference type="NCBI Taxonomy" id="2716417"/>
    <lineage>
        <taxon>Bacteria</taxon>
        <taxon>Bacillati</taxon>
        <taxon>Cyanobacteriota</taxon>
        <taxon>Cyanophyceae</taxon>
        <taxon>Pseudanabaenales</taxon>
        <taxon>Pseudanabaenaceae</taxon>
        <taxon>Tumidithrix</taxon>
        <taxon>Tumidithrix elongata</taxon>
    </lineage>
</organism>
<sequence length="251" mass="28159">MTQSLTESVTKEAIALLIDLAERGEIDPWDVQVIDIIDRFLSRLIADDRRDLYESGQALLYASMLVLLKANTLSQSQMAYDEAPNDADAEADWLAEDAAGISLARLPSNLEDHIRRRTVAPPPQARRITLDELIAQIEAIALLVEQKSGKSPNNRLRQTKVARKAAMRAITQLAHKENLTEIIIEIENYFMLHTNTAIEISDLAAIFNDRVGVFWGLLFLSAQSKVELFQADFYGKIQIKPLTSNQIQEVS</sequence>
<gene>
    <name evidence="3" type="ORF">V2H45_22155</name>
</gene>
<dbReference type="GO" id="GO:0007059">
    <property type="term" value="P:chromosome segregation"/>
    <property type="evidence" value="ECO:0007669"/>
    <property type="project" value="UniProtKB-KW"/>
</dbReference>
<keyword evidence="1" id="KW-0159">Chromosome partition</keyword>
<dbReference type="PANTHER" id="PTHR33969">
    <property type="entry name" value="SEGREGATION AND CONDENSATION PROTEIN A"/>
    <property type="match status" value="1"/>
</dbReference>
<dbReference type="AlphaFoldDB" id="A0AAW9QAB0"/>
<keyword evidence="4" id="KW-1185">Reference proteome</keyword>
<dbReference type="EMBL" id="JAZBJZ010000134">
    <property type="protein sequence ID" value="MEE3719451.1"/>
    <property type="molecule type" value="Genomic_DNA"/>
</dbReference>
<dbReference type="Gene3D" id="1.10.10.580">
    <property type="entry name" value="Structural maintenance of chromosome 1. Chain E"/>
    <property type="match status" value="1"/>
</dbReference>
<dbReference type="InterPro" id="IPR023093">
    <property type="entry name" value="ScpA-like_C"/>
</dbReference>
<evidence type="ECO:0000256" key="2">
    <source>
        <dbReference type="ARBA" id="ARBA00044777"/>
    </source>
</evidence>
<evidence type="ECO:0000313" key="4">
    <source>
        <dbReference type="Proteomes" id="UP001333818"/>
    </source>
</evidence>
<dbReference type="RefSeq" id="WP_330485887.1">
    <property type="nucleotide sequence ID" value="NZ_JAZBJZ010000134.1"/>
</dbReference>
<comment type="caution">
    <text evidence="3">The sequence shown here is derived from an EMBL/GenBank/DDBJ whole genome shotgun (WGS) entry which is preliminary data.</text>
</comment>
<dbReference type="Proteomes" id="UP001333818">
    <property type="component" value="Unassembled WGS sequence"/>
</dbReference>
<dbReference type="Gene3D" id="6.10.250.2410">
    <property type="match status" value="1"/>
</dbReference>
<proteinExistence type="predicted"/>
<reference evidence="3" key="1">
    <citation type="submission" date="2024-01" db="EMBL/GenBank/DDBJ databases">
        <title>Bank of Algae and Cyanobacteria of the Azores (BACA) strain genomes.</title>
        <authorList>
            <person name="Luz R."/>
            <person name="Cordeiro R."/>
            <person name="Fonseca A."/>
            <person name="Goncalves V."/>
        </authorList>
    </citation>
    <scope>NUCLEOTIDE SEQUENCE</scope>
    <source>
        <strain evidence="3">BACA0141</strain>
    </source>
</reference>
<dbReference type="PANTHER" id="PTHR33969:SF2">
    <property type="entry name" value="SEGREGATION AND CONDENSATION PROTEIN A"/>
    <property type="match status" value="1"/>
</dbReference>
<accession>A0AAW9QAB0</accession>
<dbReference type="InterPro" id="IPR003768">
    <property type="entry name" value="ScpA"/>
</dbReference>
<dbReference type="Pfam" id="PF02616">
    <property type="entry name" value="SMC_ScpA"/>
    <property type="match status" value="1"/>
</dbReference>
<protein>
    <recommendedName>
        <fullName evidence="2">Segregation and condensation protein A</fullName>
    </recommendedName>
</protein>
<evidence type="ECO:0000313" key="3">
    <source>
        <dbReference type="EMBL" id="MEE3719451.1"/>
    </source>
</evidence>